<evidence type="ECO:0000313" key="3">
    <source>
        <dbReference type="Proteomes" id="UP000190797"/>
    </source>
</evidence>
<evidence type="ECO:0000259" key="1">
    <source>
        <dbReference type="Pfam" id="PF12680"/>
    </source>
</evidence>
<dbReference type="KEGG" id="noa:BKM31_40270"/>
<gene>
    <name evidence="2" type="ORF">BKM31_40270</name>
</gene>
<dbReference type="SUPFAM" id="SSF54427">
    <property type="entry name" value="NTF2-like"/>
    <property type="match status" value="1"/>
</dbReference>
<evidence type="ECO:0000313" key="2">
    <source>
        <dbReference type="EMBL" id="AQZ66860.1"/>
    </source>
</evidence>
<feature type="domain" description="SnoaL-like" evidence="1">
    <location>
        <begin position="10"/>
        <end position="117"/>
    </location>
</feature>
<protein>
    <recommendedName>
        <fullName evidence="1">SnoaL-like domain-containing protein</fullName>
    </recommendedName>
</protein>
<proteinExistence type="predicted"/>
<keyword evidence="3" id="KW-1185">Reference proteome</keyword>
<organism evidence="2 3">
    <name type="scientific">[Actinomadura] parvosata subsp. kistnae</name>
    <dbReference type="NCBI Taxonomy" id="1909395"/>
    <lineage>
        <taxon>Bacteria</taxon>
        <taxon>Bacillati</taxon>
        <taxon>Actinomycetota</taxon>
        <taxon>Actinomycetes</taxon>
        <taxon>Streptosporangiales</taxon>
        <taxon>Streptosporangiaceae</taxon>
        <taxon>Nonomuraea</taxon>
    </lineage>
</organism>
<reference evidence="3" key="1">
    <citation type="journal article" date="2017" name="Med. Chem. Commun.">
        <title>Nonomuraea sp. ATCC 55076 harbours the largest actinomycete chromosome to date and the kistamicin biosynthetic gene cluster.</title>
        <authorList>
            <person name="Nazari B."/>
            <person name="Forneris C.C."/>
            <person name="Gibson M.I."/>
            <person name="Moon K."/>
            <person name="Schramma K.R."/>
            <person name="Seyedsayamdost M.R."/>
        </authorList>
    </citation>
    <scope>NUCLEOTIDE SEQUENCE [LARGE SCALE GENOMIC DNA]</scope>
    <source>
        <strain evidence="3">ATCC 55076</strain>
    </source>
</reference>
<dbReference type="InterPro" id="IPR037401">
    <property type="entry name" value="SnoaL-like"/>
</dbReference>
<sequence>MQASAREVAERFLGVAAGGDLAALADLYSEDSVIELPFAPPGIPARFEGREGHRARFGRAATVVRHERVANVVLHESTDPEVVIVEYDLHGHVLSSGQPFTRSYVMVMRVRDGLIVHSRDYADPAGSVGYRDEAARVS</sequence>
<accession>A0A1V0A9G4</accession>
<dbReference type="InterPro" id="IPR032710">
    <property type="entry name" value="NTF2-like_dom_sf"/>
</dbReference>
<dbReference type="AlphaFoldDB" id="A0A1V0A9G4"/>
<dbReference type="Gene3D" id="3.10.450.50">
    <property type="match status" value="1"/>
</dbReference>
<dbReference type="Proteomes" id="UP000190797">
    <property type="component" value="Chromosome"/>
</dbReference>
<dbReference type="EMBL" id="CP017717">
    <property type="protein sequence ID" value="AQZ66860.1"/>
    <property type="molecule type" value="Genomic_DNA"/>
</dbReference>
<name>A0A1V0A9G4_9ACTN</name>
<dbReference type="STRING" id="1909395.BKM31_40270"/>
<dbReference type="Pfam" id="PF12680">
    <property type="entry name" value="SnoaL_2"/>
    <property type="match status" value="1"/>
</dbReference>